<keyword evidence="5 6" id="KW-0067">ATP-binding</keyword>
<evidence type="ECO:0000313" key="10">
    <source>
        <dbReference type="Proteomes" id="UP001150569"/>
    </source>
</evidence>
<evidence type="ECO:0000256" key="4">
    <source>
        <dbReference type="ARBA" id="ARBA00022777"/>
    </source>
</evidence>
<evidence type="ECO:0000256" key="5">
    <source>
        <dbReference type="ARBA" id="ARBA00022840"/>
    </source>
</evidence>
<dbReference type="PROSITE" id="PS50011">
    <property type="entry name" value="PROTEIN_KINASE_DOM"/>
    <property type="match status" value="1"/>
</dbReference>
<accession>A0A9W8AEB1</accession>
<dbReference type="InterPro" id="IPR011009">
    <property type="entry name" value="Kinase-like_dom_sf"/>
</dbReference>
<dbReference type="Gene3D" id="3.30.200.20">
    <property type="entry name" value="Phosphorylase Kinase, domain 1"/>
    <property type="match status" value="1"/>
</dbReference>
<evidence type="ECO:0000256" key="6">
    <source>
        <dbReference type="PROSITE-ProRule" id="PRU10141"/>
    </source>
</evidence>
<dbReference type="Pfam" id="PF00069">
    <property type="entry name" value="Pkinase"/>
    <property type="match status" value="1"/>
</dbReference>
<keyword evidence="10" id="KW-1185">Reference proteome</keyword>
<feature type="binding site" evidence="6">
    <location>
        <position position="68"/>
    </location>
    <ligand>
        <name>ATP</name>
        <dbReference type="ChEBI" id="CHEBI:30616"/>
    </ligand>
</feature>
<reference evidence="9" key="1">
    <citation type="submission" date="2022-07" db="EMBL/GenBank/DDBJ databases">
        <title>Phylogenomic reconstructions and comparative analyses of Kickxellomycotina fungi.</title>
        <authorList>
            <person name="Reynolds N.K."/>
            <person name="Stajich J.E."/>
            <person name="Barry K."/>
            <person name="Grigoriev I.V."/>
            <person name="Crous P."/>
            <person name="Smith M.E."/>
        </authorList>
    </citation>
    <scope>NUCLEOTIDE SEQUENCE</scope>
    <source>
        <strain evidence="9">RSA 861</strain>
    </source>
</reference>
<dbReference type="OrthoDB" id="40902at2759"/>
<keyword evidence="1 7" id="KW-0723">Serine/threonine-protein kinase</keyword>
<comment type="similarity">
    <text evidence="7">Belongs to the protein kinase superfamily.</text>
</comment>
<dbReference type="AlphaFoldDB" id="A0A9W8AEB1"/>
<organism evidence="9 10">
    <name type="scientific">Tieghemiomyces parasiticus</name>
    <dbReference type="NCBI Taxonomy" id="78921"/>
    <lineage>
        <taxon>Eukaryota</taxon>
        <taxon>Fungi</taxon>
        <taxon>Fungi incertae sedis</taxon>
        <taxon>Zoopagomycota</taxon>
        <taxon>Kickxellomycotina</taxon>
        <taxon>Dimargaritomycetes</taxon>
        <taxon>Dimargaritales</taxon>
        <taxon>Dimargaritaceae</taxon>
        <taxon>Tieghemiomyces</taxon>
    </lineage>
</organism>
<dbReference type="InterPro" id="IPR000719">
    <property type="entry name" value="Prot_kinase_dom"/>
</dbReference>
<feature type="domain" description="Protein kinase" evidence="8">
    <location>
        <begin position="31"/>
        <end position="293"/>
    </location>
</feature>
<dbReference type="Gene3D" id="1.10.510.10">
    <property type="entry name" value="Transferase(Phosphotransferase) domain 1"/>
    <property type="match status" value="1"/>
</dbReference>
<evidence type="ECO:0000259" key="8">
    <source>
        <dbReference type="PROSITE" id="PS50011"/>
    </source>
</evidence>
<keyword evidence="3 6" id="KW-0547">Nucleotide-binding</keyword>
<evidence type="ECO:0000256" key="1">
    <source>
        <dbReference type="ARBA" id="ARBA00022527"/>
    </source>
</evidence>
<protein>
    <recommendedName>
        <fullName evidence="8">Protein kinase domain-containing protein</fullName>
    </recommendedName>
</protein>
<dbReference type="GO" id="GO:0004674">
    <property type="term" value="F:protein serine/threonine kinase activity"/>
    <property type="evidence" value="ECO:0007669"/>
    <property type="project" value="UniProtKB-KW"/>
</dbReference>
<dbReference type="InterPro" id="IPR008271">
    <property type="entry name" value="Ser/Thr_kinase_AS"/>
</dbReference>
<dbReference type="InterPro" id="IPR017441">
    <property type="entry name" value="Protein_kinase_ATP_BS"/>
</dbReference>
<dbReference type="SMART" id="SM00220">
    <property type="entry name" value="S_TKc"/>
    <property type="match status" value="1"/>
</dbReference>
<keyword evidence="4" id="KW-0418">Kinase</keyword>
<evidence type="ECO:0000256" key="3">
    <source>
        <dbReference type="ARBA" id="ARBA00022741"/>
    </source>
</evidence>
<evidence type="ECO:0000313" key="9">
    <source>
        <dbReference type="EMBL" id="KAJ1923804.1"/>
    </source>
</evidence>
<evidence type="ECO:0000256" key="7">
    <source>
        <dbReference type="RuleBase" id="RU000304"/>
    </source>
</evidence>
<gene>
    <name evidence="9" type="ORF">IWQ60_005643</name>
</gene>
<dbReference type="GO" id="GO:0005524">
    <property type="term" value="F:ATP binding"/>
    <property type="evidence" value="ECO:0007669"/>
    <property type="project" value="UniProtKB-UniRule"/>
</dbReference>
<keyword evidence="2" id="KW-0808">Transferase</keyword>
<dbReference type="Proteomes" id="UP001150569">
    <property type="component" value="Unassembled WGS sequence"/>
</dbReference>
<dbReference type="FunFam" id="3.30.200.20:FF:000042">
    <property type="entry name" value="Aurora kinase A"/>
    <property type="match status" value="1"/>
</dbReference>
<dbReference type="PROSITE" id="PS00108">
    <property type="entry name" value="PROTEIN_KINASE_ST"/>
    <property type="match status" value="1"/>
</dbReference>
<name>A0A9W8AEB1_9FUNG</name>
<dbReference type="SUPFAM" id="SSF56112">
    <property type="entry name" value="Protein kinase-like (PK-like)"/>
    <property type="match status" value="1"/>
</dbReference>
<dbReference type="PROSITE" id="PS00107">
    <property type="entry name" value="PROTEIN_KINASE_ATP"/>
    <property type="match status" value="1"/>
</dbReference>
<dbReference type="CDD" id="cd05117">
    <property type="entry name" value="STKc_CAMK"/>
    <property type="match status" value="1"/>
</dbReference>
<sequence length="376" mass="42153">MRRATLLRNTARALLRFRSPKCSEPFETRYVITPQVLGSGTYGTVRLAVEKATKTEFAVKIIPKSILKAKSESKAEHYVLSEIDILQRLSHPNIVSLKEIYQTHECIYLVMDLAQGGELYEQLFVKGSYTEYDARRIVQQVLSGVVYLHDRDIVHRDLKPENLLLRDHSPDADILITDFGLSKILPHRDSVLLTACGTPGYVAPEVLSQVGYGKPVDLWSTGVIAYCLLCGYTPFWGEDTPALFESIRRGEYEFEDDYWHGISAAAKAFIARLLQVDPARRPTAQEALDDPWFKVDANASSVPAVDLTEVVKNNLQAKRTVQKAIHAVTAANAFQEAGQRRAHSKEGWHQMFRRIISSPGEVFASPRVADRALSSP</sequence>
<dbReference type="FunFam" id="1.10.510.10:FF:000026">
    <property type="entry name" value="Calcium/calmodulin-dependent protein kinase type 1"/>
    <property type="match status" value="1"/>
</dbReference>
<evidence type="ECO:0000256" key="2">
    <source>
        <dbReference type="ARBA" id="ARBA00022679"/>
    </source>
</evidence>
<dbReference type="PANTHER" id="PTHR24347">
    <property type="entry name" value="SERINE/THREONINE-PROTEIN KINASE"/>
    <property type="match status" value="1"/>
</dbReference>
<dbReference type="EMBL" id="JANBPT010000311">
    <property type="protein sequence ID" value="KAJ1923804.1"/>
    <property type="molecule type" value="Genomic_DNA"/>
</dbReference>
<proteinExistence type="inferred from homology"/>
<comment type="caution">
    <text evidence="9">The sequence shown here is derived from an EMBL/GenBank/DDBJ whole genome shotgun (WGS) entry which is preliminary data.</text>
</comment>